<feature type="region of interest" description="Disordered" evidence="1">
    <location>
        <begin position="216"/>
        <end position="423"/>
    </location>
</feature>
<sequence length="423" mass="47018">MVLENATADDAHLSPEPFVSNDPQYASGSDFDEGRTPETTIIPGRIRIDQRDAPPIFLKYKSLPQSLVGRYSPERLGNTLSKSCQEMANRIHRPLREDEIAAQSFYILQASRTSSYGLPIGFAFGVAQAYRTRKEYRFPLWSPLKEGSWFNKDVFLFFRGFQARVLWQAARFSAYSTVGMAIGAIFFSSYGATVAAVGFLRDPRLKDMNEILAAQRKAREARTPNRQEEAPGARQGWETHDMARQRRSVQDLERRGRQHVEDASPTGGVFSEENMYPAEQQGFMSEQEVQHEADARVQRAKERADASATAAGRTTNDDTSQSSRASRESQTKQSGSAWDRLRREAASGQANVSTIGSLPSESAGARSSARGSESSSLGDSFSFSSSDAERQLAKSEAQKSFDARLAREREGKDFDDTGARGWK</sequence>
<evidence type="ECO:0000256" key="2">
    <source>
        <dbReference type="SAM" id="Phobius"/>
    </source>
</evidence>
<dbReference type="GeneID" id="19111042"/>
<protein>
    <submittedName>
        <fullName evidence="3">Uncharacterized protein</fullName>
    </submittedName>
</protein>
<keyword evidence="2" id="KW-0812">Transmembrane</keyword>
<evidence type="ECO:0000313" key="4">
    <source>
        <dbReference type="Proteomes" id="UP000011761"/>
    </source>
</evidence>
<dbReference type="EMBL" id="KB445563">
    <property type="protein sequence ID" value="EMC91602.1"/>
    <property type="molecule type" value="Genomic_DNA"/>
</dbReference>
<feature type="compositionally biased region" description="Basic and acidic residues" evidence="1">
    <location>
        <begin position="387"/>
        <end position="423"/>
    </location>
</feature>
<evidence type="ECO:0000256" key="1">
    <source>
        <dbReference type="SAM" id="MobiDB-lite"/>
    </source>
</evidence>
<dbReference type="Proteomes" id="UP000011761">
    <property type="component" value="Unassembled WGS sequence"/>
</dbReference>
<dbReference type="STRING" id="717646.M2LCD1"/>
<name>M2LCD1_BAUPA</name>
<proteinExistence type="predicted"/>
<organism evidence="3 4">
    <name type="scientific">Baudoinia panamericana (strain UAMH 10762)</name>
    <name type="common">Angels' share fungus</name>
    <name type="synonym">Baudoinia compniacensis (strain UAMH 10762)</name>
    <dbReference type="NCBI Taxonomy" id="717646"/>
    <lineage>
        <taxon>Eukaryota</taxon>
        <taxon>Fungi</taxon>
        <taxon>Dikarya</taxon>
        <taxon>Ascomycota</taxon>
        <taxon>Pezizomycotina</taxon>
        <taxon>Dothideomycetes</taxon>
        <taxon>Dothideomycetidae</taxon>
        <taxon>Mycosphaerellales</taxon>
        <taxon>Teratosphaeriaceae</taxon>
        <taxon>Baudoinia</taxon>
    </lineage>
</organism>
<gene>
    <name evidence="3" type="ORF">BAUCODRAFT_298885</name>
</gene>
<dbReference type="eggNOG" id="ENOG502S320">
    <property type="taxonomic scope" value="Eukaryota"/>
</dbReference>
<feature type="compositionally biased region" description="Polar residues" evidence="1">
    <location>
        <begin position="348"/>
        <end position="359"/>
    </location>
</feature>
<keyword evidence="2" id="KW-1133">Transmembrane helix</keyword>
<dbReference type="HOGENOM" id="CLU_055147_0_0_1"/>
<feature type="compositionally biased region" description="Basic and acidic residues" evidence="1">
    <location>
        <begin position="217"/>
        <end position="262"/>
    </location>
</feature>
<dbReference type="OMA" id="GRFNPNE"/>
<accession>M2LCD1</accession>
<reference evidence="3 4" key="1">
    <citation type="journal article" date="2012" name="PLoS Pathog.">
        <title>Diverse lifestyles and strategies of plant pathogenesis encoded in the genomes of eighteen Dothideomycetes fungi.</title>
        <authorList>
            <person name="Ohm R.A."/>
            <person name="Feau N."/>
            <person name="Henrissat B."/>
            <person name="Schoch C.L."/>
            <person name="Horwitz B.A."/>
            <person name="Barry K.W."/>
            <person name="Condon B.J."/>
            <person name="Copeland A.C."/>
            <person name="Dhillon B."/>
            <person name="Glaser F."/>
            <person name="Hesse C.N."/>
            <person name="Kosti I."/>
            <person name="LaButti K."/>
            <person name="Lindquist E.A."/>
            <person name="Lucas S."/>
            <person name="Salamov A.A."/>
            <person name="Bradshaw R.E."/>
            <person name="Ciuffetti L."/>
            <person name="Hamelin R.C."/>
            <person name="Kema G.H.J."/>
            <person name="Lawrence C."/>
            <person name="Scott J.A."/>
            <person name="Spatafora J.W."/>
            <person name="Turgeon B.G."/>
            <person name="de Wit P.J.G.M."/>
            <person name="Zhong S."/>
            <person name="Goodwin S.B."/>
            <person name="Grigoriev I.V."/>
        </authorList>
    </citation>
    <scope>NUCLEOTIDE SEQUENCE [LARGE SCALE GENOMIC DNA]</scope>
    <source>
        <strain evidence="3 4">UAMH 10762</strain>
    </source>
</reference>
<keyword evidence="4" id="KW-1185">Reference proteome</keyword>
<feature type="compositionally biased region" description="Low complexity" evidence="1">
    <location>
        <begin position="360"/>
        <end position="386"/>
    </location>
</feature>
<feature type="compositionally biased region" description="Polar residues" evidence="1">
    <location>
        <begin position="312"/>
        <end position="324"/>
    </location>
</feature>
<feature type="compositionally biased region" description="Basic and acidic residues" evidence="1">
    <location>
        <begin position="288"/>
        <end position="305"/>
    </location>
</feature>
<feature type="transmembrane region" description="Helical" evidence="2">
    <location>
        <begin position="178"/>
        <end position="200"/>
    </location>
</feature>
<dbReference type="RefSeq" id="XP_007681129.1">
    <property type="nucleotide sequence ID" value="XM_007682939.1"/>
</dbReference>
<keyword evidence="2" id="KW-0472">Membrane</keyword>
<dbReference type="KEGG" id="bcom:BAUCODRAFT_298885"/>
<evidence type="ECO:0000313" key="3">
    <source>
        <dbReference type="EMBL" id="EMC91602.1"/>
    </source>
</evidence>
<dbReference type="AlphaFoldDB" id="M2LCD1"/>
<dbReference type="OrthoDB" id="4204700at2759"/>
<feature type="region of interest" description="Disordered" evidence="1">
    <location>
        <begin position="1"/>
        <end position="40"/>
    </location>
</feature>